<feature type="domain" description="Transposase MuDR plant" evidence="2">
    <location>
        <begin position="477"/>
        <end position="540"/>
    </location>
</feature>
<gene>
    <name evidence="3" type="ORF">HID58_074930</name>
</gene>
<organism evidence="3 4">
    <name type="scientific">Brassica napus</name>
    <name type="common">Rape</name>
    <dbReference type="NCBI Taxonomy" id="3708"/>
    <lineage>
        <taxon>Eukaryota</taxon>
        <taxon>Viridiplantae</taxon>
        <taxon>Streptophyta</taxon>
        <taxon>Embryophyta</taxon>
        <taxon>Tracheophyta</taxon>
        <taxon>Spermatophyta</taxon>
        <taxon>Magnoliopsida</taxon>
        <taxon>eudicotyledons</taxon>
        <taxon>Gunneridae</taxon>
        <taxon>Pentapetalae</taxon>
        <taxon>rosids</taxon>
        <taxon>malvids</taxon>
        <taxon>Brassicales</taxon>
        <taxon>Brassicaceae</taxon>
        <taxon>Brassiceae</taxon>
        <taxon>Brassica</taxon>
    </lineage>
</organism>
<feature type="region of interest" description="Disordered" evidence="1">
    <location>
        <begin position="870"/>
        <end position="899"/>
    </location>
</feature>
<feature type="non-terminal residue" evidence="3">
    <location>
        <position position="1"/>
    </location>
</feature>
<reference evidence="3 4" key="1">
    <citation type="submission" date="2021-05" db="EMBL/GenBank/DDBJ databases">
        <title>Genome Assembly of Synthetic Allotetraploid Brassica napus Reveals Homoeologous Exchanges between Subgenomes.</title>
        <authorList>
            <person name="Davis J.T."/>
        </authorList>
    </citation>
    <scope>NUCLEOTIDE SEQUENCE [LARGE SCALE GENOMIC DNA]</scope>
    <source>
        <strain evidence="4">cv. Da-Ae</strain>
        <tissue evidence="3">Seedling</tissue>
    </source>
</reference>
<evidence type="ECO:0000256" key="1">
    <source>
        <dbReference type="SAM" id="MobiDB-lite"/>
    </source>
</evidence>
<comment type="caution">
    <text evidence="3">The sequence shown here is derived from an EMBL/GenBank/DDBJ whole genome shotgun (WGS) entry which is preliminary data.</text>
</comment>
<name>A0ABQ7YIF7_BRANA</name>
<evidence type="ECO:0000313" key="3">
    <source>
        <dbReference type="EMBL" id="KAH0867908.1"/>
    </source>
</evidence>
<keyword evidence="4" id="KW-1185">Reference proteome</keyword>
<proteinExistence type="predicted"/>
<accession>A0ABQ7YIF7</accession>
<evidence type="ECO:0000313" key="4">
    <source>
        <dbReference type="Proteomes" id="UP000824890"/>
    </source>
</evidence>
<sequence length="899" mass="101152">KHTIWESLSDLKTVHSVLRACPAAPSPAFRNSRQVLRVIHGAWNLHQNGEWSFERKINDLGFPAIVRTSETFDSLERIVRSLYNLAIETPSSMTYRLPEWMLIPDGNNTPPITILETPDVQVMIALRAWFADLTLCVTIGAEDVARYQFFCRSDFNIGSSSYKFGNGNEDPSFEGFLGEAVVASKAVLEEYFNDQEMMVIHRVHLEMEKAKLDLENQQCYQLVHGNEIIVIDDTDSDSDGTEPLGTNKLSITVFNTGSSSNQESPFPTNRLIISDEINDSPMEYYEVIPIQFAVDEDLVVLGPSYRLVFDGISFWEGVIASENENDVKDEEHSDEMDLDILMSQNITQFQENGTTNIDHANSSTVLTPDLNEVNNVVPSWENVSANLSNTQPIYDNPVVSEGVLDNGLVISDGQTMPQNSASVDLIPATNNSPSISATVGLIPNPANADDNLVINLDDSSSEDSMDSGVTTNQHNELYVGMVFTNRNEFKLHMALYAINKKFRFRNIRSAPNGMVLRCFSSNCQWRVYTTKLKDSDVYEIRKLDPIHTFSVDDRSGYQSQVTHHVVGEIMKARFNGSGSGFDVKKIKHLEYEVRNKEGYSFHVDIYKLSFLEIPCQHAIAAAIVAKIKVDSLVAEEYTKNTTFAAYVGSVAPVIDTDDIIELSGQFSELDMLPPSTKHPPGRPRKKRFLSRGEVRMSTPLRVSLYHGAWQRNDEGYWIFQRKPSDLGYTVLVKPKESFEELETIIRDRYKLKPETPLAMAYHPPEWMLEPDGTRRLPITVSTTSEVEAMIHLRSWFTDLKLFISSGYEDVAHFQFLNKTAFTVGGATFVFNGYNDRELVASKDVLEEIFTEHEMVSINRAHLEITNARHNQQENAAESSVSSSQLTKEASGSSPSLPRE</sequence>
<dbReference type="Pfam" id="PF03108">
    <property type="entry name" value="DBD_Tnp_Mut"/>
    <property type="match status" value="1"/>
</dbReference>
<dbReference type="EMBL" id="JAGKQM010000017">
    <property type="protein sequence ID" value="KAH0867908.1"/>
    <property type="molecule type" value="Genomic_DNA"/>
</dbReference>
<dbReference type="InterPro" id="IPR004332">
    <property type="entry name" value="Transposase_MuDR"/>
</dbReference>
<dbReference type="Proteomes" id="UP000824890">
    <property type="component" value="Unassembled WGS sequence"/>
</dbReference>
<evidence type="ECO:0000259" key="2">
    <source>
        <dbReference type="Pfam" id="PF03108"/>
    </source>
</evidence>
<protein>
    <recommendedName>
        <fullName evidence="2">Transposase MuDR plant domain-containing protein</fullName>
    </recommendedName>
</protein>